<organism evidence="1 2">
    <name type="scientific">Coprinopsis marcescibilis</name>
    <name type="common">Agaric fungus</name>
    <name type="synonym">Psathyrella marcescibilis</name>
    <dbReference type="NCBI Taxonomy" id="230819"/>
    <lineage>
        <taxon>Eukaryota</taxon>
        <taxon>Fungi</taxon>
        <taxon>Dikarya</taxon>
        <taxon>Basidiomycota</taxon>
        <taxon>Agaricomycotina</taxon>
        <taxon>Agaricomycetes</taxon>
        <taxon>Agaricomycetidae</taxon>
        <taxon>Agaricales</taxon>
        <taxon>Agaricineae</taxon>
        <taxon>Psathyrellaceae</taxon>
        <taxon>Coprinopsis</taxon>
    </lineage>
</organism>
<keyword evidence="2" id="KW-1185">Reference proteome</keyword>
<evidence type="ECO:0000313" key="2">
    <source>
        <dbReference type="Proteomes" id="UP000307440"/>
    </source>
</evidence>
<evidence type="ECO:0000313" key="1">
    <source>
        <dbReference type="EMBL" id="TFK18540.1"/>
    </source>
</evidence>
<feature type="non-terminal residue" evidence="1">
    <location>
        <position position="74"/>
    </location>
</feature>
<dbReference type="EMBL" id="ML210394">
    <property type="protein sequence ID" value="TFK18540.1"/>
    <property type="molecule type" value="Genomic_DNA"/>
</dbReference>
<gene>
    <name evidence="1" type="ORF">FA15DRAFT_549198</name>
</gene>
<accession>A0A5C3KES8</accession>
<protein>
    <submittedName>
        <fullName evidence="1">Uncharacterized protein</fullName>
    </submittedName>
</protein>
<reference evidence="1 2" key="1">
    <citation type="journal article" date="2019" name="Nat. Ecol. Evol.">
        <title>Megaphylogeny resolves global patterns of mushroom evolution.</title>
        <authorList>
            <person name="Varga T."/>
            <person name="Krizsan K."/>
            <person name="Foldi C."/>
            <person name="Dima B."/>
            <person name="Sanchez-Garcia M."/>
            <person name="Sanchez-Ramirez S."/>
            <person name="Szollosi G.J."/>
            <person name="Szarkandi J.G."/>
            <person name="Papp V."/>
            <person name="Albert L."/>
            <person name="Andreopoulos W."/>
            <person name="Angelini C."/>
            <person name="Antonin V."/>
            <person name="Barry K.W."/>
            <person name="Bougher N.L."/>
            <person name="Buchanan P."/>
            <person name="Buyck B."/>
            <person name="Bense V."/>
            <person name="Catcheside P."/>
            <person name="Chovatia M."/>
            <person name="Cooper J."/>
            <person name="Damon W."/>
            <person name="Desjardin D."/>
            <person name="Finy P."/>
            <person name="Geml J."/>
            <person name="Haridas S."/>
            <person name="Hughes K."/>
            <person name="Justo A."/>
            <person name="Karasinski D."/>
            <person name="Kautmanova I."/>
            <person name="Kiss B."/>
            <person name="Kocsube S."/>
            <person name="Kotiranta H."/>
            <person name="LaButti K.M."/>
            <person name="Lechner B.E."/>
            <person name="Liimatainen K."/>
            <person name="Lipzen A."/>
            <person name="Lukacs Z."/>
            <person name="Mihaltcheva S."/>
            <person name="Morgado L.N."/>
            <person name="Niskanen T."/>
            <person name="Noordeloos M.E."/>
            <person name="Ohm R.A."/>
            <person name="Ortiz-Santana B."/>
            <person name="Ovrebo C."/>
            <person name="Racz N."/>
            <person name="Riley R."/>
            <person name="Savchenko A."/>
            <person name="Shiryaev A."/>
            <person name="Soop K."/>
            <person name="Spirin V."/>
            <person name="Szebenyi C."/>
            <person name="Tomsovsky M."/>
            <person name="Tulloss R.E."/>
            <person name="Uehling J."/>
            <person name="Grigoriev I.V."/>
            <person name="Vagvolgyi C."/>
            <person name="Papp T."/>
            <person name="Martin F.M."/>
            <person name="Miettinen O."/>
            <person name="Hibbett D.S."/>
            <person name="Nagy L.G."/>
        </authorList>
    </citation>
    <scope>NUCLEOTIDE SEQUENCE [LARGE SCALE GENOMIC DNA]</scope>
    <source>
        <strain evidence="1 2">CBS 121175</strain>
    </source>
</reference>
<dbReference type="OrthoDB" id="3262237at2759"/>
<feature type="non-terminal residue" evidence="1">
    <location>
        <position position="1"/>
    </location>
</feature>
<sequence length="74" mass="7937">LGALQVSKCQMRMADGSIVPSKGVWAGKADVGGAEVCVRLEVFDSRGNWEMLVGKPMLRQLKAVQDYAGDVVTI</sequence>
<proteinExistence type="predicted"/>
<name>A0A5C3KES8_COPMA</name>
<dbReference type="Proteomes" id="UP000307440">
    <property type="component" value="Unassembled WGS sequence"/>
</dbReference>
<dbReference type="AlphaFoldDB" id="A0A5C3KES8"/>